<reference evidence="1 2" key="1">
    <citation type="submission" date="2019-02" db="EMBL/GenBank/DDBJ databases">
        <title>Haloarcula mannanilyticum sp. nov., a mannan degrading haloarchaeon isolated from commercial salt.</title>
        <authorList>
            <person name="Enomoto S."/>
            <person name="Shimane Y."/>
            <person name="Kamekura M."/>
            <person name="Ito T."/>
            <person name="Moriya O."/>
            <person name="Ihara K."/>
            <person name="Takahashi-Ando N."/>
            <person name="Fukushima Y."/>
            <person name="Yoshida Y."/>
            <person name="Usama R."/>
            <person name="Takai K."/>
            <person name="Minegishi H."/>
        </authorList>
    </citation>
    <scope>NUCLEOTIDE SEQUENCE [LARGE SCALE GENOMIC DNA]</scope>
    <source>
        <strain evidence="1 2">MD130-1</strain>
    </source>
</reference>
<organism evidence="1 2">
    <name type="scientific">Haloarcula mannanilytica</name>
    <dbReference type="NCBI Taxonomy" id="2509225"/>
    <lineage>
        <taxon>Archaea</taxon>
        <taxon>Methanobacteriati</taxon>
        <taxon>Methanobacteriota</taxon>
        <taxon>Stenosarchaea group</taxon>
        <taxon>Halobacteria</taxon>
        <taxon>Halobacteriales</taxon>
        <taxon>Haloarculaceae</taxon>
        <taxon>Haloarcula</taxon>
    </lineage>
</organism>
<protein>
    <submittedName>
        <fullName evidence="1">Uncharacterized protein</fullName>
    </submittedName>
</protein>
<name>A0A4C2EKG3_9EURY</name>
<accession>A0A4C2EKG3</accession>
<dbReference type="EMBL" id="BIXZ01000005">
    <property type="protein sequence ID" value="GCF14822.1"/>
    <property type="molecule type" value="Genomic_DNA"/>
</dbReference>
<dbReference type="Proteomes" id="UP000304382">
    <property type="component" value="Unassembled WGS sequence"/>
</dbReference>
<evidence type="ECO:0000313" key="1">
    <source>
        <dbReference type="EMBL" id="GCF14822.1"/>
    </source>
</evidence>
<evidence type="ECO:0000313" key="2">
    <source>
        <dbReference type="Proteomes" id="UP000304382"/>
    </source>
</evidence>
<dbReference type="Pfam" id="PF24370">
    <property type="entry name" value="DUF7526"/>
    <property type="match status" value="1"/>
</dbReference>
<keyword evidence="2" id="KW-1185">Reference proteome</keyword>
<gene>
    <name evidence="1" type="ORF">Harman_27570</name>
</gene>
<proteinExistence type="predicted"/>
<sequence>MIFLRARSKRAAHTALAAIAGMDETIAGEVIHVVEPAEHEDYDFEPEMATLAESRYVIVCRKGGKPSWVERIVAFLRRQPIEPVTLVADSTAEEGTEITVAVEETTIAGVYDVTEFR</sequence>
<dbReference type="InterPro" id="IPR055948">
    <property type="entry name" value="DUF7526"/>
</dbReference>
<comment type="caution">
    <text evidence="1">The sequence shown here is derived from an EMBL/GenBank/DDBJ whole genome shotgun (WGS) entry which is preliminary data.</text>
</comment>
<dbReference type="AlphaFoldDB" id="A0A4C2EKG3"/>